<protein>
    <recommendedName>
        <fullName evidence="7">Arf-GAP domain-containing protein</fullName>
    </recommendedName>
</protein>
<organism evidence="8 9">
    <name type="scientific">Porites lobata</name>
    <dbReference type="NCBI Taxonomy" id="104759"/>
    <lineage>
        <taxon>Eukaryota</taxon>
        <taxon>Metazoa</taxon>
        <taxon>Cnidaria</taxon>
        <taxon>Anthozoa</taxon>
        <taxon>Hexacorallia</taxon>
        <taxon>Scleractinia</taxon>
        <taxon>Fungiina</taxon>
        <taxon>Poritidae</taxon>
        <taxon>Porites</taxon>
    </lineage>
</organism>
<evidence type="ECO:0000313" key="8">
    <source>
        <dbReference type="EMBL" id="CAH3161685.1"/>
    </source>
</evidence>
<feature type="compositionally biased region" description="Polar residues" evidence="6">
    <location>
        <begin position="428"/>
        <end position="462"/>
    </location>
</feature>
<sequence length="507" mass="54657">MASPRTRRVLKEIKPKDGNSSCFECGAHNPQWVSVTYGIWICLECSGKHRGLGVHISFVRSVTMDKWKDIELEKMKVGGNNKAKAFFKSQPDFRADMSINEKYNSKAAALYRDKILTEAEGRAWSEETSPARNYEPPLARSSSGASVGRMSNGSRSMSSMSSSSSSPELMLGMSKQEFNAQKEDFFNRRQMENAARPDNLPPSQGGRYTGFGSAPVATTNNSGWDAAFSSLSSGWSSFASSAAQFASVASQQAVKLGSTVNESVIKPTANKAVELGTTMNEGVKKVSNRVQEGKLLDDMTTSMSNLSSKVKDASTKGWTNLQSASVKGWANIQTLVNQGGDYGSKSLTSGASSGDGYGSVSGTSAFNNAASNNTDNWDWDNYAELNGEEDDEGINITAKTKDDDQEDNGEMESWAWGSDSESPKHKSQPTTKNNASRSSKQISKTTSSGSTKPEAVTRQSSDGWGDLISWDNDDWGESSGWSNEDWKSNGANSKMATVGGKGEKKAD</sequence>
<keyword evidence="1" id="KW-0343">GTPase activation</keyword>
<keyword evidence="4" id="KW-0862">Zinc</keyword>
<reference evidence="8 9" key="1">
    <citation type="submission" date="2022-05" db="EMBL/GenBank/DDBJ databases">
        <authorList>
            <consortium name="Genoscope - CEA"/>
            <person name="William W."/>
        </authorList>
    </citation>
    <scope>NUCLEOTIDE SEQUENCE [LARGE SCALE GENOMIC DNA]</scope>
</reference>
<evidence type="ECO:0000256" key="2">
    <source>
        <dbReference type="ARBA" id="ARBA00022723"/>
    </source>
</evidence>
<evidence type="ECO:0000256" key="6">
    <source>
        <dbReference type="SAM" id="MobiDB-lite"/>
    </source>
</evidence>
<evidence type="ECO:0000256" key="5">
    <source>
        <dbReference type="PROSITE-ProRule" id="PRU00288"/>
    </source>
</evidence>
<dbReference type="Proteomes" id="UP001159405">
    <property type="component" value="Unassembled WGS sequence"/>
</dbReference>
<dbReference type="PROSITE" id="PS50115">
    <property type="entry name" value="ARFGAP"/>
    <property type="match status" value="1"/>
</dbReference>
<dbReference type="Pfam" id="PF01412">
    <property type="entry name" value="ArfGap"/>
    <property type="match status" value="1"/>
</dbReference>
<evidence type="ECO:0000256" key="3">
    <source>
        <dbReference type="ARBA" id="ARBA00022771"/>
    </source>
</evidence>
<dbReference type="InterPro" id="IPR037278">
    <property type="entry name" value="ARFGAP/RecO"/>
</dbReference>
<dbReference type="PANTHER" id="PTHR46395">
    <property type="entry name" value="ADP-RIBOSYLATION FACTOR GTPASE-ACTIVATING PROTEIN 1"/>
    <property type="match status" value="1"/>
</dbReference>
<dbReference type="SMART" id="SM00105">
    <property type="entry name" value="ArfGap"/>
    <property type="match status" value="1"/>
</dbReference>
<evidence type="ECO:0000256" key="4">
    <source>
        <dbReference type="ARBA" id="ARBA00022833"/>
    </source>
</evidence>
<dbReference type="CDD" id="cd08830">
    <property type="entry name" value="ArfGap_ArfGap1"/>
    <property type="match status" value="1"/>
</dbReference>
<keyword evidence="2" id="KW-0479">Metal-binding</keyword>
<feature type="domain" description="Arf-GAP" evidence="7">
    <location>
        <begin position="7"/>
        <end position="124"/>
    </location>
</feature>
<dbReference type="PRINTS" id="PR00405">
    <property type="entry name" value="REVINTRACTNG"/>
</dbReference>
<dbReference type="PANTHER" id="PTHR46395:SF1">
    <property type="entry name" value="ADP-RIBOSYLATION FACTOR GTPASE-ACTIVATING PROTEIN 1"/>
    <property type="match status" value="1"/>
</dbReference>
<evidence type="ECO:0000256" key="1">
    <source>
        <dbReference type="ARBA" id="ARBA00022468"/>
    </source>
</evidence>
<feature type="region of interest" description="Disordered" evidence="6">
    <location>
        <begin position="121"/>
        <end position="169"/>
    </location>
</feature>
<comment type="caution">
    <text evidence="8">The sequence shown here is derived from an EMBL/GenBank/DDBJ whole genome shotgun (WGS) entry which is preliminary data.</text>
</comment>
<evidence type="ECO:0000259" key="7">
    <source>
        <dbReference type="PROSITE" id="PS50115"/>
    </source>
</evidence>
<accession>A0ABN8QC61</accession>
<dbReference type="EMBL" id="CALNXK010000121">
    <property type="protein sequence ID" value="CAH3161685.1"/>
    <property type="molecule type" value="Genomic_DNA"/>
</dbReference>
<feature type="compositionally biased region" description="Low complexity" evidence="6">
    <location>
        <begin position="146"/>
        <end position="169"/>
    </location>
</feature>
<dbReference type="InterPro" id="IPR001164">
    <property type="entry name" value="ArfGAP_dom"/>
</dbReference>
<keyword evidence="3 5" id="KW-0863">Zinc-finger</keyword>
<dbReference type="SUPFAM" id="SSF57863">
    <property type="entry name" value="ArfGap/RecO-like zinc finger"/>
    <property type="match status" value="1"/>
</dbReference>
<evidence type="ECO:0000313" key="9">
    <source>
        <dbReference type="Proteomes" id="UP001159405"/>
    </source>
</evidence>
<gene>
    <name evidence="8" type="ORF">PLOB_00005039</name>
</gene>
<keyword evidence="9" id="KW-1185">Reference proteome</keyword>
<proteinExistence type="predicted"/>
<name>A0ABN8QC61_9CNID</name>
<dbReference type="InterPro" id="IPR038508">
    <property type="entry name" value="ArfGAP_dom_sf"/>
</dbReference>
<feature type="region of interest" description="Disordered" evidence="6">
    <location>
        <begin position="386"/>
        <end position="507"/>
    </location>
</feature>
<dbReference type="Gene3D" id="1.10.220.150">
    <property type="entry name" value="Arf GTPase activating protein"/>
    <property type="match status" value="1"/>
</dbReference>